<dbReference type="EMBL" id="CP073078">
    <property type="protein sequence ID" value="QUD87802.1"/>
    <property type="molecule type" value="Genomic_DNA"/>
</dbReference>
<evidence type="ECO:0000313" key="1">
    <source>
        <dbReference type="EMBL" id="QUD87802.1"/>
    </source>
</evidence>
<dbReference type="InterPro" id="IPR013406">
    <property type="entry name" value="CHP02574_addiction_mod"/>
</dbReference>
<sequence length="69" mass="7884">MATLDFSNLTTQERLDLIEALWDSLDAEAAPLTDAQAEEVRRRLHTLDEDIEHGRDASELLADLRRRHG</sequence>
<gene>
    <name evidence="1" type="ORF">KCG34_22605</name>
</gene>
<dbReference type="KEGG" id="caul:KCG34_22605"/>
<dbReference type="Proteomes" id="UP000676409">
    <property type="component" value="Chromosome"/>
</dbReference>
<accession>A0A975FZJ1</accession>
<dbReference type="RefSeq" id="WP_211937852.1">
    <property type="nucleotide sequence ID" value="NZ_CP073078.1"/>
</dbReference>
<name>A0A975FZJ1_9CAUL</name>
<dbReference type="AlphaFoldDB" id="A0A975FZJ1"/>
<protein>
    <submittedName>
        <fullName evidence="1">Addiction module protein</fullName>
    </submittedName>
</protein>
<evidence type="ECO:0000313" key="2">
    <source>
        <dbReference type="Proteomes" id="UP000676409"/>
    </source>
</evidence>
<reference evidence="1" key="1">
    <citation type="submission" date="2021-04" db="EMBL/GenBank/DDBJ databases">
        <title>The complete genome sequence of Caulobacter sp. S6.</title>
        <authorList>
            <person name="Tang Y."/>
            <person name="Ouyang W."/>
            <person name="Liu Q."/>
            <person name="Huang B."/>
            <person name="Guo Z."/>
            <person name="Lei P."/>
        </authorList>
    </citation>
    <scope>NUCLEOTIDE SEQUENCE</scope>
    <source>
        <strain evidence="1">S6</strain>
    </source>
</reference>
<keyword evidence="2" id="KW-1185">Reference proteome</keyword>
<dbReference type="NCBIfam" id="TIGR02574">
    <property type="entry name" value="stabl_TIGR02574"/>
    <property type="match status" value="1"/>
</dbReference>
<dbReference type="Pfam" id="PF09720">
    <property type="entry name" value="Unstab_antitox"/>
    <property type="match status" value="1"/>
</dbReference>
<proteinExistence type="predicted"/>
<organism evidence="1 2">
    <name type="scientific">Phenylobacterium montanum</name>
    <dbReference type="NCBI Taxonomy" id="2823693"/>
    <lineage>
        <taxon>Bacteria</taxon>
        <taxon>Pseudomonadati</taxon>
        <taxon>Pseudomonadota</taxon>
        <taxon>Alphaproteobacteria</taxon>
        <taxon>Caulobacterales</taxon>
        <taxon>Caulobacteraceae</taxon>
        <taxon>Phenylobacterium</taxon>
    </lineage>
</organism>